<reference evidence="2" key="1">
    <citation type="submission" date="2014-09" db="EMBL/GenBank/DDBJ databases">
        <authorList>
            <person name="Magalhaes I.L.F."/>
            <person name="Oliveira U."/>
            <person name="Santos F.R."/>
            <person name="Vidigal T.H.D.A."/>
            <person name="Brescovit A.D."/>
            <person name="Santos A.J."/>
        </authorList>
    </citation>
    <scope>NUCLEOTIDE SEQUENCE</scope>
    <source>
        <tissue evidence="2">Shoot tissue taken approximately 20 cm above the soil surface</tissue>
    </source>
</reference>
<sequence length="42" mass="4787">MNNPPRNLELPCPSLKEKDETNPSPDVSPMHSSARLPVRRYL</sequence>
<evidence type="ECO:0000313" key="2">
    <source>
        <dbReference type="EMBL" id="JAD39866.1"/>
    </source>
</evidence>
<protein>
    <submittedName>
        <fullName evidence="2">Uncharacterized protein</fullName>
    </submittedName>
</protein>
<proteinExistence type="predicted"/>
<accession>A0A0A8ZM36</accession>
<organism evidence="2">
    <name type="scientific">Arundo donax</name>
    <name type="common">Giant reed</name>
    <name type="synonym">Donax arundinaceus</name>
    <dbReference type="NCBI Taxonomy" id="35708"/>
    <lineage>
        <taxon>Eukaryota</taxon>
        <taxon>Viridiplantae</taxon>
        <taxon>Streptophyta</taxon>
        <taxon>Embryophyta</taxon>
        <taxon>Tracheophyta</taxon>
        <taxon>Spermatophyta</taxon>
        <taxon>Magnoliopsida</taxon>
        <taxon>Liliopsida</taxon>
        <taxon>Poales</taxon>
        <taxon>Poaceae</taxon>
        <taxon>PACMAD clade</taxon>
        <taxon>Arundinoideae</taxon>
        <taxon>Arundineae</taxon>
        <taxon>Arundo</taxon>
    </lineage>
</organism>
<dbReference type="AlphaFoldDB" id="A0A0A8ZM36"/>
<reference evidence="2" key="2">
    <citation type="journal article" date="2015" name="Data Brief">
        <title>Shoot transcriptome of the giant reed, Arundo donax.</title>
        <authorList>
            <person name="Barrero R.A."/>
            <person name="Guerrero F.D."/>
            <person name="Moolhuijzen P."/>
            <person name="Goolsby J.A."/>
            <person name="Tidwell J."/>
            <person name="Bellgard S.E."/>
            <person name="Bellgard M.I."/>
        </authorList>
    </citation>
    <scope>NUCLEOTIDE SEQUENCE</scope>
    <source>
        <tissue evidence="2">Shoot tissue taken approximately 20 cm above the soil surface</tissue>
    </source>
</reference>
<dbReference type="EMBL" id="GBRH01258029">
    <property type="protein sequence ID" value="JAD39866.1"/>
    <property type="molecule type" value="Transcribed_RNA"/>
</dbReference>
<evidence type="ECO:0000256" key="1">
    <source>
        <dbReference type="SAM" id="MobiDB-lite"/>
    </source>
</evidence>
<feature type="region of interest" description="Disordered" evidence="1">
    <location>
        <begin position="1"/>
        <end position="42"/>
    </location>
</feature>
<name>A0A0A8ZM36_ARUDO</name>